<keyword evidence="1" id="KW-0472">Membrane</keyword>
<gene>
    <name evidence="2" type="ORF">EYB53_007390</name>
</gene>
<dbReference type="Proteomes" id="UP001193081">
    <property type="component" value="Unassembled WGS sequence"/>
</dbReference>
<reference evidence="2 3" key="1">
    <citation type="submission" date="2021-03" db="EMBL/GenBank/DDBJ databases">
        <authorList>
            <person name="Grouzdev D.S."/>
        </authorList>
    </citation>
    <scope>NUCLEOTIDE SEQUENCE [LARGE SCALE GENOMIC DNA]</scope>
    <source>
        <strain evidence="2 3">M50-1</strain>
    </source>
</reference>
<evidence type="ECO:0000256" key="1">
    <source>
        <dbReference type="SAM" id="Phobius"/>
    </source>
</evidence>
<organism evidence="2 3">
    <name type="scientific">Candidatus Chloroploca mongolica</name>
    <dbReference type="NCBI Taxonomy" id="2528176"/>
    <lineage>
        <taxon>Bacteria</taxon>
        <taxon>Bacillati</taxon>
        <taxon>Chloroflexota</taxon>
        <taxon>Chloroflexia</taxon>
        <taxon>Chloroflexales</taxon>
        <taxon>Chloroflexineae</taxon>
        <taxon>Oscillochloridaceae</taxon>
        <taxon>Candidatus Chloroploca</taxon>
    </lineage>
</organism>
<protein>
    <recommendedName>
        <fullName evidence="4">PH domain-containing protein</fullName>
    </recommendedName>
</protein>
<proteinExistence type="predicted"/>
<sequence>MTLFLLSGDRYNLNVRYLPLMAWLFVGLVIYGVVDIVTRMVDGRAPADIGGLTALALLISLGLFALHKGGELVVASFDRGGDLIRIQRYGMTGRVVLERPFSELVAMDVRVLRRSQHRIELRFRSGERLPLTPYYVVTFNSGGLNRLASLLEVEPTLIAPVKR</sequence>
<dbReference type="RefSeq" id="WP_135477565.1">
    <property type="nucleotide sequence ID" value="NZ_SIJK02000009.1"/>
</dbReference>
<dbReference type="EMBL" id="SIJK02000009">
    <property type="protein sequence ID" value="MBP1465526.1"/>
    <property type="molecule type" value="Genomic_DNA"/>
</dbReference>
<keyword evidence="1" id="KW-1133">Transmembrane helix</keyword>
<feature type="transmembrane region" description="Helical" evidence="1">
    <location>
        <begin position="20"/>
        <end position="37"/>
    </location>
</feature>
<keyword evidence="3" id="KW-1185">Reference proteome</keyword>
<evidence type="ECO:0000313" key="3">
    <source>
        <dbReference type="Proteomes" id="UP001193081"/>
    </source>
</evidence>
<feature type="transmembrane region" description="Helical" evidence="1">
    <location>
        <begin position="49"/>
        <end position="67"/>
    </location>
</feature>
<accession>A0ABS4D7W0</accession>
<evidence type="ECO:0000313" key="2">
    <source>
        <dbReference type="EMBL" id="MBP1465526.1"/>
    </source>
</evidence>
<comment type="caution">
    <text evidence="2">The sequence shown here is derived from an EMBL/GenBank/DDBJ whole genome shotgun (WGS) entry which is preliminary data.</text>
</comment>
<keyword evidence="1" id="KW-0812">Transmembrane</keyword>
<evidence type="ECO:0008006" key="4">
    <source>
        <dbReference type="Google" id="ProtNLM"/>
    </source>
</evidence>
<name>A0ABS4D7W0_9CHLR</name>